<dbReference type="AlphaFoldDB" id="A0A0F3IER2"/>
<reference evidence="2" key="1">
    <citation type="submission" date="2015-03" db="EMBL/GenBank/DDBJ databases">
        <title>Draft genome sequence of a novel methanotroph (Sn10-6) isolated from flooded ricefield rhizosphere in India.</title>
        <authorList>
            <person name="Pandit P.S."/>
            <person name="Pore S.D."/>
            <person name="Arora P."/>
            <person name="Kapse N.G."/>
            <person name="Dhakephalkar P.K."/>
            <person name="Rahalkar M.C."/>
        </authorList>
    </citation>
    <scope>NUCLEOTIDE SEQUENCE [LARGE SCALE GENOMIC DNA]</scope>
    <source>
        <strain evidence="2">Sn10-6</strain>
    </source>
</reference>
<organism evidence="1 2">
    <name type="scientific">Methylocucumis oryzae</name>
    <dbReference type="NCBI Taxonomy" id="1632867"/>
    <lineage>
        <taxon>Bacteria</taxon>
        <taxon>Pseudomonadati</taxon>
        <taxon>Pseudomonadota</taxon>
        <taxon>Gammaproteobacteria</taxon>
        <taxon>Methylococcales</taxon>
        <taxon>Methylococcaceae</taxon>
        <taxon>Methylocucumis</taxon>
    </lineage>
</organism>
<sequence>MIQESGGSLTKKKLKLKGLLSFIANTPWSLIGLEERIIGRGNLLSWGMKRCYQMRVMLKDL</sequence>
<name>A0A0F3IER2_9GAMM</name>
<keyword evidence="2" id="KW-1185">Reference proteome</keyword>
<accession>A0A0F3IER2</accession>
<dbReference type="EMBL" id="LAJX01000323">
    <property type="protein sequence ID" value="KJV05038.1"/>
    <property type="molecule type" value="Genomic_DNA"/>
</dbReference>
<comment type="caution">
    <text evidence="1">The sequence shown here is derived from an EMBL/GenBank/DDBJ whole genome shotgun (WGS) entry which is preliminary data.</text>
</comment>
<evidence type="ECO:0000313" key="1">
    <source>
        <dbReference type="EMBL" id="KJV05038.1"/>
    </source>
</evidence>
<evidence type="ECO:0000313" key="2">
    <source>
        <dbReference type="Proteomes" id="UP000033684"/>
    </source>
</evidence>
<proteinExistence type="predicted"/>
<gene>
    <name evidence="1" type="ORF">VZ94_21045</name>
</gene>
<reference evidence="1 2" key="2">
    <citation type="journal article" date="2016" name="Microb. Ecol.">
        <title>Genome Characteristics of a Novel Type I Methanotroph (Sn10-6) Isolated from a Flooded Indian Rice Field.</title>
        <authorList>
            <person name="Rahalkar M.C."/>
            <person name="Pandit P.S."/>
            <person name="Dhakephalkar P.K."/>
            <person name="Pore S."/>
            <person name="Arora P."/>
            <person name="Kapse N."/>
        </authorList>
    </citation>
    <scope>NUCLEOTIDE SEQUENCE [LARGE SCALE GENOMIC DNA]</scope>
    <source>
        <strain evidence="1 2">Sn10-6</strain>
    </source>
</reference>
<dbReference type="Proteomes" id="UP000033684">
    <property type="component" value="Unassembled WGS sequence"/>
</dbReference>
<protein>
    <submittedName>
        <fullName evidence="1">Uncharacterized protein</fullName>
    </submittedName>
</protein>